<protein>
    <submittedName>
        <fullName evidence="1">Uncharacterized protein</fullName>
    </submittedName>
</protein>
<dbReference type="EMBL" id="MU273549">
    <property type="protein sequence ID" value="KAI0032351.1"/>
    <property type="molecule type" value="Genomic_DNA"/>
</dbReference>
<name>A0ACB8QKJ5_9AGAM</name>
<evidence type="ECO:0000313" key="1">
    <source>
        <dbReference type="EMBL" id="KAI0032351.1"/>
    </source>
</evidence>
<keyword evidence="2" id="KW-1185">Reference proteome</keyword>
<proteinExistence type="predicted"/>
<reference evidence="1" key="2">
    <citation type="journal article" date="2022" name="New Phytol.">
        <title>Evolutionary transition to the ectomycorrhizal habit in the genomes of a hyperdiverse lineage of mushroom-forming fungi.</title>
        <authorList>
            <person name="Looney B."/>
            <person name="Miyauchi S."/>
            <person name="Morin E."/>
            <person name="Drula E."/>
            <person name="Courty P.E."/>
            <person name="Kohler A."/>
            <person name="Kuo A."/>
            <person name="LaButti K."/>
            <person name="Pangilinan J."/>
            <person name="Lipzen A."/>
            <person name="Riley R."/>
            <person name="Andreopoulos W."/>
            <person name="He G."/>
            <person name="Johnson J."/>
            <person name="Nolan M."/>
            <person name="Tritt A."/>
            <person name="Barry K.W."/>
            <person name="Grigoriev I.V."/>
            <person name="Nagy L.G."/>
            <person name="Hibbett D."/>
            <person name="Henrissat B."/>
            <person name="Matheny P.B."/>
            <person name="Labbe J."/>
            <person name="Martin F.M."/>
        </authorList>
    </citation>
    <scope>NUCLEOTIDE SEQUENCE</scope>
    <source>
        <strain evidence="1">EC-137</strain>
    </source>
</reference>
<evidence type="ECO:0000313" key="2">
    <source>
        <dbReference type="Proteomes" id="UP000814128"/>
    </source>
</evidence>
<comment type="caution">
    <text evidence="1">The sequence shown here is derived from an EMBL/GenBank/DDBJ whole genome shotgun (WGS) entry which is preliminary data.</text>
</comment>
<accession>A0ACB8QKJ5</accession>
<organism evidence="1 2">
    <name type="scientific">Vararia minispora EC-137</name>
    <dbReference type="NCBI Taxonomy" id="1314806"/>
    <lineage>
        <taxon>Eukaryota</taxon>
        <taxon>Fungi</taxon>
        <taxon>Dikarya</taxon>
        <taxon>Basidiomycota</taxon>
        <taxon>Agaricomycotina</taxon>
        <taxon>Agaricomycetes</taxon>
        <taxon>Russulales</taxon>
        <taxon>Lachnocladiaceae</taxon>
        <taxon>Vararia</taxon>
    </lineage>
</organism>
<sequence length="481" mass="50509">MTAANDLEAYVLLTIFNASLITPSGPIYGDLALEYVTYPVQFLPQPAAEAPDVFLVLRIGAFETVLDPAHAVDASVLPTGEHKYVLRGWGEPADLVLLLQAHDKSVDDLETFHGILTEYGGVLSASTEPTTVSPAKVFVDQPVADTDLRGRFVLVNADSHEVVGTLDHNVRVHEDPVIYESGHEHGPIVVEMPDADDELDEMEVIVRAVPPEERGWIMNGAMFASHVISGTTTLLTSAMDAASNLYISRATPSPHANPSPKDSTSLPPPSRTMVLLQSPTTRKNLTRIHTATGHAVKLSSKAAALVNDAIDRAVGNSSAKGKTPAPPTMRAAGEKPPLPVRPLSGAPPPYSVADEKQGARLGVPAGEKPALPPRRSPVPSRSASPLPPAPTRARLALSAALVLSALSASSQQLVESGGAALSAAVTHKYGVAAGANVGVAAGAARDVVLVYVDVRGMGRRAIVRRAVKGFAKGRMRKGVRA</sequence>
<gene>
    <name evidence="1" type="ORF">K488DRAFT_50131</name>
</gene>
<dbReference type="Proteomes" id="UP000814128">
    <property type="component" value="Unassembled WGS sequence"/>
</dbReference>
<reference evidence="1" key="1">
    <citation type="submission" date="2021-02" db="EMBL/GenBank/DDBJ databases">
        <authorList>
            <consortium name="DOE Joint Genome Institute"/>
            <person name="Ahrendt S."/>
            <person name="Looney B.P."/>
            <person name="Miyauchi S."/>
            <person name="Morin E."/>
            <person name="Drula E."/>
            <person name="Courty P.E."/>
            <person name="Chicoki N."/>
            <person name="Fauchery L."/>
            <person name="Kohler A."/>
            <person name="Kuo A."/>
            <person name="Labutti K."/>
            <person name="Pangilinan J."/>
            <person name="Lipzen A."/>
            <person name="Riley R."/>
            <person name="Andreopoulos W."/>
            <person name="He G."/>
            <person name="Johnson J."/>
            <person name="Barry K.W."/>
            <person name="Grigoriev I.V."/>
            <person name="Nagy L."/>
            <person name="Hibbett D."/>
            <person name="Henrissat B."/>
            <person name="Matheny P.B."/>
            <person name="Labbe J."/>
            <person name="Martin F."/>
        </authorList>
    </citation>
    <scope>NUCLEOTIDE SEQUENCE</scope>
    <source>
        <strain evidence="1">EC-137</strain>
    </source>
</reference>